<dbReference type="WBParaSite" id="PEQ_0000261701-mRNA-1">
    <property type="protein sequence ID" value="PEQ_0000261701-mRNA-1"/>
    <property type="gene ID" value="PEQ_0000261701"/>
</dbReference>
<proteinExistence type="predicted"/>
<reference evidence="2" key="1">
    <citation type="submission" date="2022-11" db="UniProtKB">
        <authorList>
            <consortium name="WormBaseParasite"/>
        </authorList>
    </citation>
    <scope>IDENTIFICATION</scope>
</reference>
<protein>
    <submittedName>
        <fullName evidence="2">Uncharacterized protein</fullName>
    </submittedName>
</protein>
<organism evidence="1 2">
    <name type="scientific">Parascaris equorum</name>
    <name type="common">Equine roundworm</name>
    <dbReference type="NCBI Taxonomy" id="6256"/>
    <lineage>
        <taxon>Eukaryota</taxon>
        <taxon>Metazoa</taxon>
        <taxon>Ecdysozoa</taxon>
        <taxon>Nematoda</taxon>
        <taxon>Chromadorea</taxon>
        <taxon>Rhabditida</taxon>
        <taxon>Spirurina</taxon>
        <taxon>Ascaridomorpha</taxon>
        <taxon>Ascaridoidea</taxon>
        <taxon>Ascarididae</taxon>
        <taxon>Parascaris</taxon>
    </lineage>
</organism>
<dbReference type="Proteomes" id="UP000887564">
    <property type="component" value="Unplaced"/>
</dbReference>
<sequence>MECVCAMNTATTVPGLVLRCQASSPAGTLCLPQAWKHFVKRRDSCPLILSINLRGLSGCFMRKWAI</sequence>
<evidence type="ECO:0000313" key="2">
    <source>
        <dbReference type="WBParaSite" id="PEQ_0000261701-mRNA-1"/>
    </source>
</evidence>
<dbReference type="AlphaFoldDB" id="A0A914RL89"/>
<evidence type="ECO:0000313" key="1">
    <source>
        <dbReference type="Proteomes" id="UP000887564"/>
    </source>
</evidence>
<name>A0A914RL89_PAREQ</name>
<keyword evidence="1" id="KW-1185">Reference proteome</keyword>
<accession>A0A914RL89</accession>